<dbReference type="GO" id="GO:0008253">
    <property type="term" value="F:5'-nucleotidase activity"/>
    <property type="evidence" value="ECO:0007669"/>
    <property type="project" value="TreeGrafter"/>
</dbReference>
<accession>A0A146KFT8</accession>
<sequence>SNNSFGQLKSEKSVHDLVSYRETIERVFANKNVNFGSIQAIGFDMDYTIAPYNREYEILQFKLTIDNLISLFKYPEDIRNLEYDPDFAVKGLFLDTELGNLLKIDQFGRIHIGFHGHQELTEDQIDICYPNKTVPISILESESERYYLQSNAFAAPLLTLYTVLIDYFEEKQALKDPLNPQSKIRLQYMSIDQISPHQLNYESLFHDISAALVRIHGPKDKLKQLTQQDPSKYVIKSEKLPKMLKNLQKSGKITFLLTNSGFEYTNSVLTFLLGKDYKEYFDYIIVDAGKPTFFTGENTFREVLENGQLSFTSIGKNLCRNKIYAHGNQKEFCKILQLRTKDILYCGDHIVGDTGATKTELMRTLYIVPEIKQEILIQNEIGEMYHQLGKLETQRHSIEEKYCKQQREVLEKPKELQQIHHQINLLSKEIDCKFNCHFGSIFCTTWFKTWLGQYVELNSDLYTGELTNLVNYPPYYKFQQANDCNLTHLENIYDIIHHTKTDIQIKSVAMALDDDVKQVGEDHKSPNSMKLQHYLKKTNQILTNQDEVSNVETEYDKFK</sequence>
<keyword evidence="4" id="KW-0460">Magnesium</keyword>
<evidence type="ECO:0000256" key="4">
    <source>
        <dbReference type="ARBA" id="ARBA00022842"/>
    </source>
</evidence>
<dbReference type="PANTHER" id="PTHR12103:SF15">
    <property type="entry name" value="CYTOSOLIC PURINE 5'-NUCLEOTIDASE"/>
    <property type="match status" value="1"/>
</dbReference>
<dbReference type="PANTHER" id="PTHR12103">
    <property type="entry name" value="5'-NUCLEOTIDASE DOMAIN-CONTAINING"/>
    <property type="match status" value="1"/>
</dbReference>
<dbReference type="InterPro" id="IPR008380">
    <property type="entry name" value="HAD-SF_hydro_IG_5-nucl"/>
</dbReference>
<evidence type="ECO:0000256" key="2">
    <source>
        <dbReference type="ARBA" id="ARBA00022723"/>
    </source>
</evidence>
<dbReference type="NCBIfam" id="TIGR02244">
    <property type="entry name" value="HAD-IG-Ncltidse"/>
    <property type="match status" value="1"/>
</dbReference>
<comment type="similarity">
    <text evidence="1">Belongs to the 5'(3')-deoxyribonucleotidase family.</text>
</comment>
<evidence type="ECO:0000256" key="3">
    <source>
        <dbReference type="ARBA" id="ARBA00022801"/>
    </source>
</evidence>
<keyword evidence="2" id="KW-0479">Metal-binding</keyword>
<dbReference type="EMBL" id="GDID01001558">
    <property type="protein sequence ID" value="JAP95048.1"/>
    <property type="molecule type" value="Transcribed_RNA"/>
</dbReference>
<evidence type="ECO:0000313" key="5">
    <source>
        <dbReference type="EMBL" id="JAP95048.1"/>
    </source>
</evidence>
<dbReference type="InterPro" id="IPR023214">
    <property type="entry name" value="HAD_sf"/>
</dbReference>
<dbReference type="Gene3D" id="3.40.50.1000">
    <property type="entry name" value="HAD superfamily/HAD-like"/>
    <property type="match status" value="1"/>
</dbReference>
<dbReference type="AlphaFoldDB" id="A0A146KFT8"/>
<proteinExistence type="inferred from homology"/>
<feature type="non-terminal residue" evidence="5">
    <location>
        <position position="1"/>
    </location>
</feature>
<reference evidence="5" key="1">
    <citation type="submission" date="2015-07" db="EMBL/GenBank/DDBJ databases">
        <title>Adaptation to a free-living lifestyle via gene acquisitions in the diplomonad Trepomonas sp. PC1.</title>
        <authorList>
            <person name="Xu F."/>
            <person name="Jerlstrom-Hultqvist J."/>
            <person name="Kolisko M."/>
            <person name="Simpson A.G.B."/>
            <person name="Roger A.J."/>
            <person name="Svard S.G."/>
            <person name="Andersson J.O."/>
        </authorList>
    </citation>
    <scope>NUCLEOTIDE SEQUENCE</scope>
    <source>
        <strain evidence="5">PC1</strain>
    </source>
</reference>
<dbReference type="Pfam" id="PF05761">
    <property type="entry name" value="5_nucleotid"/>
    <property type="match status" value="1"/>
</dbReference>
<gene>
    <name evidence="5" type="ORF">TPC1_12077</name>
</gene>
<dbReference type="GO" id="GO:0046872">
    <property type="term" value="F:metal ion binding"/>
    <property type="evidence" value="ECO:0007669"/>
    <property type="project" value="UniProtKB-KW"/>
</dbReference>
<keyword evidence="3" id="KW-0378">Hydrolase</keyword>
<dbReference type="SUPFAM" id="SSF56784">
    <property type="entry name" value="HAD-like"/>
    <property type="match status" value="1"/>
</dbReference>
<protein>
    <submittedName>
        <fullName evidence="5">5'-nucleotidase</fullName>
    </submittedName>
</protein>
<evidence type="ECO:0000256" key="1">
    <source>
        <dbReference type="ARBA" id="ARBA00009589"/>
    </source>
</evidence>
<organism evidence="5">
    <name type="scientific">Trepomonas sp. PC1</name>
    <dbReference type="NCBI Taxonomy" id="1076344"/>
    <lineage>
        <taxon>Eukaryota</taxon>
        <taxon>Metamonada</taxon>
        <taxon>Diplomonadida</taxon>
        <taxon>Hexamitidae</taxon>
        <taxon>Hexamitinae</taxon>
        <taxon>Trepomonas</taxon>
    </lineage>
</organism>
<name>A0A146KFT8_9EUKA</name>
<dbReference type="InterPro" id="IPR036412">
    <property type="entry name" value="HAD-like_sf"/>
</dbReference>